<protein>
    <submittedName>
        <fullName evidence="2">Uncharacterized protein</fullName>
    </submittedName>
</protein>
<gene>
    <name evidence="2" type="ORF">ACEZDE_12020</name>
</gene>
<dbReference type="RefSeq" id="WP_380535428.1">
    <property type="nucleotide sequence ID" value="NZ_JBHFAB010000007.1"/>
</dbReference>
<comment type="caution">
    <text evidence="2">The sequence shown here is derived from an EMBL/GenBank/DDBJ whole genome shotgun (WGS) entry which is preliminary data.</text>
</comment>
<proteinExistence type="predicted"/>
<sequence>MIARNTPAGALRRSVREAAAKTDQAATAALHPSIDPTSDKQALMTLTSTEPDAHRGAEAASNSRRNLHMQLMPEALARVHLQERRQEAEHERLVRALKLRHKAERMTLRARKALASVVMQ</sequence>
<dbReference type="EMBL" id="JBHFAB010000007">
    <property type="protein sequence ID" value="MFC1417371.1"/>
    <property type="molecule type" value="Genomic_DNA"/>
</dbReference>
<evidence type="ECO:0000313" key="3">
    <source>
        <dbReference type="Proteomes" id="UP001592531"/>
    </source>
</evidence>
<accession>A0ABV6VUI4</accession>
<name>A0ABV6VUI4_9ACTN</name>
<evidence type="ECO:0000256" key="1">
    <source>
        <dbReference type="SAM" id="MobiDB-lite"/>
    </source>
</evidence>
<organism evidence="2 3">
    <name type="scientific">Streptacidiphilus cavernicola</name>
    <dbReference type="NCBI Taxonomy" id="3342716"/>
    <lineage>
        <taxon>Bacteria</taxon>
        <taxon>Bacillati</taxon>
        <taxon>Actinomycetota</taxon>
        <taxon>Actinomycetes</taxon>
        <taxon>Kitasatosporales</taxon>
        <taxon>Streptomycetaceae</taxon>
        <taxon>Streptacidiphilus</taxon>
    </lineage>
</organism>
<feature type="region of interest" description="Disordered" evidence="1">
    <location>
        <begin position="1"/>
        <end position="41"/>
    </location>
</feature>
<keyword evidence="3" id="KW-1185">Reference proteome</keyword>
<evidence type="ECO:0000313" key="2">
    <source>
        <dbReference type="EMBL" id="MFC1417371.1"/>
    </source>
</evidence>
<dbReference type="Proteomes" id="UP001592531">
    <property type="component" value="Unassembled WGS sequence"/>
</dbReference>
<reference evidence="2 3" key="1">
    <citation type="submission" date="2024-09" db="EMBL/GenBank/DDBJ databases">
        <authorList>
            <person name="Lee S.D."/>
        </authorList>
    </citation>
    <scope>NUCLEOTIDE SEQUENCE [LARGE SCALE GENOMIC DNA]</scope>
    <source>
        <strain evidence="2 3">N8-3</strain>
    </source>
</reference>